<accession>A0AAD7B0Q5</accession>
<feature type="transmembrane region" description="Helical" evidence="1">
    <location>
        <begin position="152"/>
        <end position="168"/>
    </location>
</feature>
<sequence>MKVNRACQTDDEKELSDNLVNEGAFIGATAVLLEKMTRLTLHSLERDLVGANKTREVVEVVSRGFYRWQEVAQAIQTVVNVQHDLREMTDEMLYYSRKLDNIHECRSNIRRVRRWLRFHVPFIVLFTIFAFCLAVIFGAVDFCWDDIGKWSFYYPFITFVLQPFFYDTSDRFKTSDFEETLPLLAEALHGLGETYRKLRIAADVRTRDQVAINKILQAQGYQQLAHLSHNSWHDA</sequence>
<keyword evidence="1" id="KW-0472">Membrane</keyword>
<protein>
    <submittedName>
        <fullName evidence="2">Uncharacterized protein</fullName>
    </submittedName>
</protein>
<dbReference type="AlphaFoldDB" id="A0AAD7B0Q5"/>
<keyword evidence="3" id="KW-1185">Reference proteome</keyword>
<keyword evidence="1" id="KW-0812">Transmembrane</keyword>
<organism evidence="2 3">
    <name type="scientific">Roridomyces roridus</name>
    <dbReference type="NCBI Taxonomy" id="1738132"/>
    <lineage>
        <taxon>Eukaryota</taxon>
        <taxon>Fungi</taxon>
        <taxon>Dikarya</taxon>
        <taxon>Basidiomycota</taxon>
        <taxon>Agaricomycotina</taxon>
        <taxon>Agaricomycetes</taxon>
        <taxon>Agaricomycetidae</taxon>
        <taxon>Agaricales</taxon>
        <taxon>Marasmiineae</taxon>
        <taxon>Mycenaceae</taxon>
        <taxon>Roridomyces</taxon>
    </lineage>
</organism>
<evidence type="ECO:0000313" key="2">
    <source>
        <dbReference type="EMBL" id="KAJ7606852.1"/>
    </source>
</evidence>
<dbReference type="EMBL" id="JARKIF010000054">
    <property type="protein sequence ID" value="KAJ7606852.1"/>
    <property type="molecule type" value="Genomic_DNA"/>
</dbReference>
<name>A0AAD7B0Q5_9AGAR</name>
<reference evidence="2" key="1">
    <citation type="submission" date="2023-03" db="EMBL/GenBank/DDBJ databases">
        <title>Massive genome expansion in bonnet fungi (Mycena s.s.) driven by repeated elements and novel gene families across ecological guilds.</title>
        <authorList>
            <consortium name="Lawrence Berkeley National Laboratory"/>
            <person name="Harder C.B."/>
            <person name="Miyauchi S."/>
            <person name="Viragh M."/>
            <person name="Kuo A."/>
            <person name="Thoen E."/>
            <person name="Andreopoulos B."/>
            <person name="Lu D."/>
            <person name="Skrede I."/>
            <person name="Drula E."/>
            <person name="Henrissat B."/>
            <person name="Morin E."/>
            <person name="Kohler A."/>
            <person name="Barry K."/>
            <person name="LaButti K."/>
            <person name="Morin E."/>
            <person name="Salamov A."/>
            <person name="Lipzen A."/>
            <person name="Mereny Z."/>
            <person name="Hegedus B."/>
            <person name="Baldrian P."/>
            <person name="Stursova M."/>
            <person name="Weitz H."/>
            <person name="Taylor A."/>
            <person name="Grigoriev I.V."/>
            <person name="Nagy L.G."/>
            <person name="Martin F."/>
            <person name="Kauserud H."/>
        </authorList>
    </citation>
    <scope>NUCLEOTIDE SEQUENCE</scope>
    <source>
        <strain evidence="2">9284</strain>
    </source>
</reference>
<evidence type="ECO:0000313" key="3">
    <source>
        <dbReference type="Proteomes" id="UP001221142"/>
    </source>
</evidence>
<dbReference type="Proteomes" id="UP001221142">
    <property type="component" value="Unassembled WGS sequence"/>
</dbReference>
<comment type="caution">
    <text evidence="2">The sequence shown here is derived from an EMBL/GenBank/DDBJ whole genome shotgun (WGS) entry which is preliminary data.</text>
</comment>
<keyword evidence="1" id="KW-1133">Transmembrane helix</keyword>
<gene>
    <name evidence="2" type="ORF">FB45DRAFT_949303</name>
</gene>
<feature type="transmembrane region" description="Helical" evidence="1">
    <location>
        <begin position="118"/>
        <end position="140"/>
    </location>
</feature>
<proteinExistence type="predicted"/>
<evidence type="ECO:0000256" key="1">
    <source>
        <dbReference type="SAM" id="Phobius"/>
    </source>
</evidence>